<gene>
    <name evidence="2" type="ORF">GCM10009858_26590</name>
</gene>
<proteinExistence type="predicted"/>
<evidence type="ECO:0000313" key="3">
    <source>
        <dbReference type="Proteomes" id="UP001500730"/>
    </source>
</evidence>
<accession>A0ABN3LN61</accession>
<name>A0ABN3LN61_9MICO</name>
<evidence type="ECO:0000313" key="2">
    <source>
        <dbReference type="EMBL" id="GAA2487339.1"/>
    </source>
</evidence>
<dbReference type="Proteomes" id="UP001500730">
    <property type="component" value="Unassembled WGS sequence"/>
</dbReference>
<organism evidence="2 3">
    <name type="scientific">Terrabacter carboxydivorans</name>
    <dbReference type="NCBI Taxonomy" id="619730"/>
    <lineage>
        <taxon>Bacteria</taxon>
        <taxon>Bacillati</taxon>
        <taxon>Actinomycetota</taxon>
        <taxon>Actinomycetes</taxon>
        <taxon>Micrococcales</taxon>
        <taxon>Intrasporangiaceae</taxon>
        <taxon>Terrabacter</taxon>
    </lineage>
</organism>
<feature type="region of interest" description="Disordered" evidence="1">
    <location>
        <begin position="828"/>
        <end position="869"/>
    </location>
</feature>
<comment type="caution">
    <text evidence="2">The sequence shown here is derived from an EMBL/GenBank/DDBJ whole genome shotgun (WGS) entry which is preliminary data.</text>
</comment>
<evidence type="ECO:0008006" key="4">
    <source>
        <dbReference type="Google" id="ProtNLM"/>
    </source>
</evidence>
<dbReference type="EMBL" id="BAAARE010000011">
    <property type="protein sequence ID" value="GAA2487339.1"/>
    <property type="molecule type" value="Genomic_DNA"/>
</dbReference>
<sequence>MTRASEVGHSAPAIAGDLALPLPSGDVAGLRSAARSLDRAVARARATTTARGTLGPRLGAVWTGEAAAAAGAEADELGARTRRVVEVFPGASRSLLTYAAGLELAVARVRSLQRQWDALDVEHALAVRRLAALPDPTGAVAMLGAEHARSDQLAGRARLSRSYAGVVEELRKTARRSAGLVATATDTTVPAGTATSAAAVRTVVTGGLWFADGAVAARQSRDAAVDDSALARRLITGASPGTGGGAAGGEIDGLTARVRSRVADPVYAQAMMSELGADGLSRLLMAAGVAQVASGAKVDRVRALLSALGSLVITATSHTAPTGTDPRTRAQLASGAALLADELVAGLDTVHAAPDGGRASGAWLLGQLLTGARASGDDRRLPARLARRAAAAAAASEIAETRDADTALSHGSTLTPDAGQSFSSWFDDAAETGDALHVLLGQLGGDPSDAAALLAEPLPDSAVAGSALANSRGDRLTVGEHLVRRWITHEANGIESRSDLRLASDADLRTLLTRASSAAAGGLDGAPTGMAETRARIMLEVSRTSRFAMLDASTTQSYSRATAPLEPLVVEWLSAMRENVDLALTTPALGAPATPYAAPTSTGAQPWLDTRELTGVVGALAVDAGTGLHAREPGAAYDRLVEHELDETQRSVQAGSDVRHDAVRLGFFDQSASAALVDVARRQDTLNRSALQGTAEAGHVIETIMRGGLAGLVSTVHAYVQDGTTRTALDDLVVSLVRSDVELDQTERNDARRAELVSRIAAITGGRDAVLPAMALGAARGPALPTAEALRTARSAEIRAAAEAARQEAAAGTGSTALDRLKDRLGPADRAHVAPSDPARLPRTPSDAARKIRQSTLTESAQKTDPWHRSGSWVVDDIAERASVFSIVGGDGVARVLVQMPGSVNGVSGRFEWILDGERVTHQLFVRNGKINGVPIKP</sequence>
<dbReference type="RefSeq" id="WP_344255407.1">
    <property type="nucleotide sequence ID" value="NZ_BAAARE010000011.1"/>
</dbReference>
<keyword evidence="3" id="KW-1185">Reference proteome</keyword>
<feature type="compositionally biased region" description="Polar residues" evidence="1">
    <location>
        <begin position="854"/>
        <end position="863"/>
    </location>
</feature>
<protein>
    <recommendedName>
        <fullName evidence="4">DUF222 domain-containing protein</fullName>
    </recommendedName>
</protein>
<reference evidence="2 3" key="1">
    <citation type="journal article" date="2019" name="Int. J. Syst. Evol. Microbiol.">
        <title>The Global Catalogue of Microorganisms (GCM) 10K type strain sequencing project: providing services to taxonomists for standard genome sequencing and annotation.</title>
        <authorList>
            <consortium name="The Broad Institute Genomics Platform"/>
            <consortium name="The Broad Institute Genome Sequencing Center for Infectious Disease"/>
            <person name="Wu L."/>
            <person name="Ma J."/>
        </authorList>
    </citation>
    <scope>NUCLEOTIDE SEQUENCE [LARGE SCALE GENOMIC DNA]</scope>
    <source>
        <strain evidence="2 3">JCM 16259</strain>
    </source>
</reference>
<evidence type="ECO:0000256" key="1">
    <source>
        <dbReference type="SAM" id="MobiDB-lite"/>
    </source>
</evidence>